<evidence type="ECO:0000256" key="1">
    <source>
        <dbReference type="ARBA" id="ARBA00004173"/>
    </source>
</evidence>
<comment type="subcellular location">
    <subcellularLocation>
        <location evidence="1">Mitochondrion</location>
    </subcellularLocation>
</comment>
<dbReference type="PANTHER" id="PTHR21183">
    <property type="entry name" value="RIBOSOMAL PROTEIN L47, MITOCHONDRIAL-RELATED"/>
    <property type="match status" value="1"/>
</dbReference>
<evidence type="ECO:0000256" key="6">
    <source>
        <dbReference type="ARBA" id="ARBA00035289"/>
    </source>
</evidence>
<feature type="compositionally biased region" description="Acidic residues" evidence="8">
    <location>
        <begin position="227"/>
        <end position="237"/>
    </location>
</feature>
<dbReference type="PANTHER" id="PTHR21183:SF18">
    <property type="entry name" value="LARGE RIBOSOMAL SUBUNIT PROTEIN UL29M"/>
    <property type="match status" value="1"/>
</dbReference>
<dbReference type="GO" id="GO:0003735">
    <property type="term" value="F:structural constituent of ribosome"/>
    <property type="evidence" value="ECO:0007669"/>
    <property type="project" value="InterPro"/>
</dbReference>
<dbReference type="OrthoDB" id="270763at2759"/>
<evidence type="ECO:0000256" key="2">
    <source>
        <dbReference type="ARBA" id="ARBA00009254"/>
    </source>
</evidence>
<keyword evidence="4" id="KW-0496">Mitochondrion</keyword>
<keyword evidence="10" id="KW-1185">Reference proteome</keyword>
<gene>
    <name evidence="9" type="primary">mrpl4</name>
    <name evidence="9" type="ORF">LSUE1_G006893</name>
</gene>
<reference evidence="9 10" key="1">
    <citation type="submission" date="2018-05" db="EMBL/GenBank/DDBJ databases">
        <title>Genome sequencing and assembly of the regulated plant pathogen Lachnellula willkommii and related sister species for the development of diagnostic species identification markers.</title>
        <authorList>
            <person name="Giroux E."/>
            <person name="Bilodeau G."/>
        </authorList>
    </citation>
    <scope>NUCLEOTIDE SEQUENCE [LARGE SCALE GENOMIC DNA]</scope>
    <source>
        <strain evidence="9 10">CBS 268.59</strain>
    </source>
</reference>
<dbReference type="Pfam" id="PF06984">
    <property type="entry name" value="MRP-L47"/>
    <property type="match status" value="1"/>
</dbReference>
<protein>
    <recommendedName>
        <fullName evidence="6">Large ribosomal subunit protein uL29m</fullName>
    </recommendedName>
    <alternativeName>
        <fullName evidence="7">54S ribosomal protein L4, mitochondrial</fullName>
    </alternativeName>
</protein>
<evidence type="ECO:0000313" key="9">
    <source>
        <dbReference type="EMBL" id="TVY68674.1"/>
    </source>
</evidence>
<evidence type="ECO:0000256" key="3">
    <source>
        <dbReference type="ARBA" id="ARBA00022980"/>
    </source>
</evidence>
<feature type="compositionally biased region" description="Basic and acidic residues" evidence="8">
    <location>
        <begin position="238"/>
        <end position="258"/>
    </location>
</feature>
<evidence type="ECO:0000256" key="4">
    <source>
        <dbReference type="ARBA" id="ARBA00023128"/>
    </source>
</evidence>
<accession>A0A8T9C2G2</accession>
<comment type="similarity">
    <text evidence="2">Belongs to the universal ribosomal protein uL29 family.</text>
</comment>
<evidence type="ECO:0000256" key="7">
    <source>
        <dbReference type="ARBA" id="ARBA00035399"/>
    </source>
</evidence>
<evidence type="ECO:0000256" key="5">
    <source>
        <dbReference type="ARBA" id="ARBA00023274"/>
    </source>
</evidence>
<dbReference type="AlphaFoldDB" id="A0A8T9C2G2"/>
<evidence type="ECO:0000256" key="8">
    <source>
        <dbReference type="SAM" id="MobiDB-lite"/>
    </source>
</evidence>
<dbReference type="EMBL" id="QGMK01001478">
    <property type="protein sequence ID" value="TVY68674.1"/>
    <property type="molecule type" value="Genomic_DNA"/>
</dbReference>
<evidence type="ECO:0000313" key="10">
    <source>
        <dbReference type="Proteomes" id="UP000469558"/>
    </source>
</evidence>
<dbReference type="Proteomes" id="UP000469558">
    <property type="component" value="Unassembled WGS sequence"/>
</dbReference>
<organism evidence="9 10">
    <name type="scientific">Lachnellula suecica</name>
    <dbReference type="NCBI Taxonomy" id="602035"/>
    <lineage>
        <taxon>Eukaryota</taxon>
        <taxon>Fungi</taxon>
        <taxon>Dikarya</taxon>
        <taxon>Ascomycota</taxon>
        <taxon>Pezizomycotina</taxon>
        <taxon>Leotiomycetes</taxon>
        <taxon>Helotiales</taxon>
        <taxon>Lachnaceae</taxon>
        <taxon>Lachnellula</taxon>
    </lineage>
</organism>
<sequence>MSTSTAIRPVARRLLKSSRIQQIPPTFLLPSLLAPIQQTSPFSSTSSGQYPRDMNRERGVSTIRHTGLRQPVSVSKEPLPKPVLDPKKRSQVQVDENHGLWGFFHSRDKPLNTPEEDAAHGRAWSVEELRRKSWEDLHALWWVCCRERNIIATADHERTRVEAGYGADESLRRARMVKTTQRGIKQALTERYYSWRDAEELAKVDPEVDLSGNGPAYRPVDFIEEEVPDVEDAEEISEEKLPKEVRDALDARQSREAFAEAEPIPEVKPEGRSPPSA</sequence>
<feature type="region of interest" description="Disordered" evidence="8">
    <location>
        <begin position="227"/>
        <end position="277"/>
    </location>
</feature>
<dbReference type="GO" id="GO:0032543">
    <property type="term" value="P:mitochondrial translation"/>
    <property type="evidence" value="ECO:0007669"/>
    <property type="project" value="TreeGrafter"/>
</dbReference>
<name>A0A8T9C2G2_9HELO</name>
<dbReference type="GO" id="GO:0005762">
    <property type="term" value="C:mitochondrial large ribosomal subunit"/>
    <property type="evidence" value="ECO:0007669"/>
    <property type="project" value="TreeGrafter"/>
</dbReference>
<proteinExistence type="inferred from homology"/>
<comment type="caution">
    <text evidence="9">The sequence shown here is derived from an EMBL/GenBank/DDBJ whole genome shotgun (WGS) entry which is preliminary data.</text>
</comment>
<dbReference type="InterPro" id="IPR038340">
    <property type="entry name" value="MRP-L47_sf"/>
</dbReference>
<keyword evidence="3 9" id="KW-0689">Ribosomal protein</keyword>
<keyword evidence="5" id="KW-0687">Ribonucleoprotein</keyword>
<feature type="region of interest" description="Disordered" evidence="8">
    <location>
        <begin position="72"/>
        <end position="91"/>
    </location>
</feature>
<dbReference type="InterPro" id="IPR010729">
    <property type="entry name" value="Ribosomal_uL29_mit"/>
</dbReference>
<dbReference type="Gene3D" id="6.10.330.20">
    <property type="match status" value="1"/>
</dbReference>